<keyword evidence="3" id="KW-1185">Reference proteome</keyword>
<gene>
    <name evidence="2" type="ORF">ASPGLDRAFT_45058</name>
</gene>
<keyword evidence="1" id="KW-0732">Signal</keyword>
<organism evidence="2 3">
    <name type="scientific">Aspergillus glaucus CBS 516.65</name>
    <dbReference type="NCBI Taxonomy" id="1160497"/>
    <lineage>
        <taxon>Eukaryota</taxon>
        <taxon>Fungi</taxon>
        <taxon>Dikarya</taxon>
        <taxon>Ascomycota</taxon>
        <taxon>Pezizomycotina</taxon>
        <taxon>Eurotiomycetes</taxon>
        <taxon>Eurotiomycetidae</taxon>
        <taxon>Eurotiales</taxon>
        <taxon>Aspergillaceae</taxon>
        <taxon>Aspergillus</taxon>
        <taxon>Aspergillus subgen. Aspergillus</taxon>
    </lineage>
</organism>
<accession>A0A1L9VQ59</accession>
<dbReference type="GeneID" id="34462416"/>
<sequence>MRLCRVFVFTGVARHLFFLSLNISDLASRMCPTGNSAAISLSIGVAATRANTLSWDWWLHCPNHAADACRE</sequence>
<dbReference type="VEuPathDB" id="FungiDB:ASPGLDRAFT_45058"/>
<feature type="chain" id="PRO_5012838116" description="Secreted protein" evidence="1">
    <location>
        <begin position="29"/>
        <end position="71"/>
    </location>
</feature>
<protein>
    <recommendedName>
        <fullName evidence="4">Secreted protein</fullName>
    </recommendedName>
</protein>
<name>A0A1L9VQ59_ASPGL</name>
<proteinExistence type="predicted"/>
<evidence type="ECO:0000313" key="2">
    <source>
        <dbReference type="EMBL" id="OJJ86049.1"/>
    </source>
</evidence>
<evidence type="ECO:0000313" key="3">
    <source>
        <dbReference type="Proteomes" id="UP000184300"/>
    </source>
</evidence>
<evidence type="ECO:0008006" key="4">
    <source>
        <dbReference type="Google" id="ProtNLM"/>
    </source>
</evidence>
<dbReference type="RefSeq" id="XP_022402743.1">
    <property type="nucleotide sequence ID" value="XM_022546155.1"/>
</dbReference>
<dbReference type="AlphaFoldDB" id="A0A1L9VQ59"/>
<evidence type="ECO:0000256" key="1">
    <source>
        <dbReference type="SAM" id="SignalP"/>
    </source>
</evidence>
<dbReference type="Proteomes" id="UP000184300">
    <property type="component" value="Unassembled WGS sequence"/>
</dbReference>
<feature type="signal peptide" evidence="1">
    <location>
        <begin position="1"/>
        <end position="28"/>
    </location>
</feature>
<reference evidence="3" key="1">
    <citation type="journal article" date="2017" name="Genome Biol.">
        <title>Comparative genomics reveals high biological diversity and specific adaptations in the industrially and medically important fungal genus Aspergillus.</title>
        <authorList>
            <person name="de Vries R.P."/>
            <person name="Riley R."/>
            <person name="Wiebenga A."/>
            <person name="Aguilar-Osorio G."/>
            <person name="Amillis S."/>
            <person name="Uchima C.A."/>
            <person name="Anderluh G."/>
            <person name="Asadollahi M."/>
            <person name="Askin M."/>
            <person name="Barry K."/>
            <person name="Battaglia E."/>
            <person name="Bayram O."/>
            <person name="Benocci T."/>
            <person name="Braus-Stromeyer S.A."/>
            <person name="Caldana C."/>
            <person name="Canovas D."/>
            <person name="Cerqueira G.C."/>
            <person name="Chen F."/>
            <person name="Chen W."/>
            <person name="Choi C."/>
            <person name="Clum A."/>
            <person name="Dos Santos R.A."/>
            <person name="Damasio A.R."/>
            <person name="Diallinas G."/>
            <person name="Emri T."/>
            <person name="Fekete E."/>
            <person name="Flipphi M."/>
            <person name="Freyberg S."/>
            <person name="Gallo A."/>
            <person name="Gournas C."/>
            <person name="Habgood R."/>
            <person name="Hainaut M."/>
            <person name="Harispe M.L."/>
            <person name="Henrissat B."/>
            <person name="Hilden K.S."/>
            <person name="Hope R."/>
            <person name="Hossain A."/>
            <person name="Karabika E."/>
            <person name="Karaffa L."/>
            <person name="Karanyi Z."/>
            <person name="Krasevec N."/>
            <person name="Kuo A."/>
            <person name="Kusch H."/>
            <person name="LaButti K."/>
            <person name="Lagendijk E.L."/>
            <person name="Lapidus A."/>
            <person name="Levasseur A."/>
            <person name="Lindquist E."/>
            <person name="Lipzen A."/>
            <person name="Logrieco A.F."/>
            <person name="MacCabe A."/>
            <person name="Maekelae M.R."/>
            <person name="Malavazi I."/>
            <person name="Melin P."/>
            <person name="Meyer V."/>
            <person name="Mielnichuk N."/>
            <person name="Miskei M."/>
            <person name="Molnar A.P."/>
            <person name="Mule G."/>
            <person name="Ngan C.Y."/>
            <person name="Orejas M."/>
            <person name="Orosz E."/>
            <person name="Ouedraogo J.P."/>
            <person name="Overkamp K.M."/>
            <person name="Park H.-S."/>
            <person name="Perrone G."/>
            <person name="Piumi F."/>
            <person name="Punt P.J."/>
            <person name="Ram A.F."/>
            <person name="Ramon A."/>
            <person name="Rauscher S."/>
            <person name="Record E."/>
            <person name="Riano-Pachon D.M."/>
            <person name="Robert V."/>
            <person name="Roehrig J."/>
            <person name="Ruller R."/>
            <person name="Salamov A."/>
            <person name="Salih N.S."/>
            <person name="Samson R.A."/>
            <person name="Sandor E."/>
            <person name="Sanguinetti M."/>
            <person name="Schuetze T."/>
            <person name="Sepcic K."/>
            <person name="Shelest E."/>
            <person name="Sherlock G."/>
            <person name="Sophianopoulou V."/>
            <person name="Squina F.M."/>
            <person name="Sun H."/>
            <person name="Susca A."/>
            <person name="Todd R.B."/>
            <person name="Tsang A."/>
            <person name="Unkles S.E."/>
            <person name="van de Wiele N."/>
            <person name="van Rossen-Uffink D."/>
            <person name="Oliveira J.V."/>
            <person name="Vesth T.C."/>
            <person name="Visser J."/>
            <person name="Yu J.-H."/>
            <person name="Zhou M."/>
            <person name="Andersen M.R."/>
            <person name="Archer D.B."/>
            <person name="Baker S.E."/>
            <person name="Benoit I."/>
            <person name="Brakhage A.A."/>
            <person name="Braus G.H."/>
            <person name="Fischer R."/>
            <person name="Frisvad J.C."/>
            <person name="Goldman G.H."/>
            <person name="Houbraken J."/>
            <person name="Oakley B."/>
            <person name="Pocsi I."/>
            <person name="Scazzocchio C."/>
            <person name="Seiboth B."/>
            <person name="vanKuyk P.A."/>
            <person name="Wortman J."/>
            <person name="Dyer P.S."/>
            <person name="Grigoriev I.V."/>
        </authorList>
    </citation>
    <scope>NUCLEOTIDE SEQUENCE [LARGE SCALE GENOMIC DNA]</scope>
    <source>
        <strain evidence="3">CBS 516.65</strain>
    </source>
</reference>
<dbReference type="EMBL" id="KV878893">
    <property type="protein sequence ID" value="OJJ86049.1"/>
    <property type="molecule type" value="Genomic_DNA"/>
</dbReference>